<name>A0AAV5A924_9AGAM</name>
<gene>
    <name evidence="3" type="ORF">Clacol_003370</name>
</gene>
<dbReference type="AlphaFoldDB" id="A0AAV5A924"/>
<dbReference type="PANTHER" id="PTHR38248:SF2">
    <property type="entry name" value="FUNK1 11"/>
    <property type="match status" value="1"/>
</dbReference>
<dbReference type="PANTHER" id="PTHR38248">
    <property type="entry name" value="FUNK1 6"/>
    <property type="match status" value="1"/>
</dbReference>
<evidence type="ECO:0000313" key="4">
    <source>
        <dbReference type="Proteomes" id="UP001050691"/>
    </source>
</evidence>
<evidence type="ECO:0000256" key="1">
    <source>
        <dbReference type="SAM" id="MobiDB-lite"/>
    </source>
</evidence>
<feature type="compositionally biased region" description="Polar residues" evidence="1">
    <location>
        <begin position="636"/>
        <end position="652"/>
    </location>
</feature>
<feature type="region of interest" description="Disordered" evidence="1">
    <location>
        <begin position="636"/>
        <end position="671"/>
    </location>
</feature>
<sequence>MNGFASLAEDQRDYEQCSSIFHDDKFEDMGLEASKYVVGPMPVDHFLQRFLRSLTPNPTPLPPILFANFGLSSEVALGESELYAKFINAVQPICSNFELRDVHSNSMHAFESHNIQPDLCVFRKGISDIDLCDPSQPEIMIIFKLSIETDDPFDDGEYVTLGEDGTSKTETYFLREARAGRHTLGQLTAYAAAQHAAQFRTHIFSVLVFPKHARLFRWDRSGVVVTERFLLCSRYFLEFFHLYNHATPHVRGLDISASIPSEDNASKARVALGDSSLPLAQLSVGSSSYIISRKVYMNHDCPFGRSTRGFVAYSVSLNETVFLKDSWRLGSQTPEHDVYQRLRSSNVPHIPTVIEGGDILDNKTLTQDLLEEDLVWIRDPPRRLKKHRHYRLILKEIATPLRSFSSTKILVSAIHDTIEAHRAAYFNAGILHRDISSGNIMIYNNGGLLIDWDLSKSKDNGARGSERTGTWQFIACRLLEDPTAVQDLTDDVESFIHVLTLISFRYAKHNLSNETVNAYLASIFDRAYYEKDGLAKGGDTKMNYLSSPSQLTKTQFENPILKELLLTITDTIATRYRETPSLKEAKGSLTVLKHLVNAHEETLVRLKDSEWIIGEFASALKSPSWPANDEARKYENTQITQSTTHTKVQSPSLKRKSSKDPGGKNKKTRALRIEITETGDTYLSFSR</sequence>
<evidence type="ECO:0000259" key="2">
    <source>
        <dbReference type="Pfam" id="PF17667"/>
    </source>
</evidence>
<dbReference type="SUPFAM" id="SSF56112">
    <property type="entry name" value="Protein kinase-like (PK-like)"/>
    <property type="match status" value="1"/>
</dbReference>
<dbReference type="InterPro" id="IPR040976">
    <property type="entry name" value="Pkinase_fungal"/>
</dbReference>
<dbReference type="InterPro" id="IPR011009">
    <property type="entry name" value="Kinase-like_dom_sf"/>
</dbReference>
<dbReference type="InterPro" id="IPR008266">
    <property type="entry name" value="Tyr_kinase_AS"/>
</dbReference>
<dbReference type="GO" id="GO:0004672">
    <property type="term" value="F:protein kinase activity"/>
    <property type="evidence" value="ECO:0007669"/>
    <property type="project" value="InterPro"/>
</dbReference>
<reference evidence="3" key="1">
    <citation type="submission" date="2021-10" db="EMBL/GenBank/DDBJ databases">
        <title>De novo Genome Assembly of Clathrus columnatus (Basidiomycota, Fungi) Using Illumina and Nanopore Sequence Data.</title>
        <authorList>
            <person name="Ogiso-Tanaka E."/>
            <person name="Itagaki H."/>
            <person name="Hosoya T."/>
            <person name="Hosaka K."/>
        </authorList>
    </citation>
    <scope>NUCLEOTIDE SEQUENCE</scope>
    <source>
        <strain evidence="3">MO-923</strain>
    </source>
</reference>
<keyword evidence="4" id="KW-1185">Reference proteome</keyword>
<feature type="domain" description="Fungal-type protein kinase" evidence="2">
    <location>
        <begin position="182"/>
        <end position="502"/>
    </location>
</feature>
<organism evidence="3 4">
    <name type="scientific">Clathrus columnatus</name>
    <dbReference type="NCBI Taxonomy" id="1419009"/>
    <lineage>
        <taxon>Eukaryota</taxon>
        <taxon>Fungi</taxon>
        <taxon>Dikarya</taxon>
        <taxon>Basidiomycota</taxon>
        <taxon>Agaricomycotina</taxon>
        <taxon>Agaricomycetes</taxon>
        <taxon>Phallomycetidae</taxon>
        <taxon>Phallales</taxon>
        <taxon>Clathraceae</taxon>
        <taxon>Clathrus</taxon>
    </lineage>
</organism>
<dbReference type="PROSITE" id="PS00109">
    <property type="entry name" value="PROTEIN_KINASE_TYR"/>
    <property type="match status" value="1"/>
</dbReference>
<proteinExistence type="predicted"/>
<dbReference type="Gene3D" id="1.10.510.10">
    <property type="entry name" value="Transferase(Phosphotransferase) domain 1"/>
    <property type="match status" value="1"/>
</dbReference>
<evidence type="ECO:0000313" key="3">
    <source>
        <dbReference type="EMBL" id="GJJ09148.1"/>
    </source>
</evidence>
<dbReference type="EMBL" id="BPWL01000004">
    <property type="protein sequence ID" value="GJJ09148.1"/>
    <property type="molecule type" value="Genomic_DNA"/>
</dbReference>
<protein>
    <recommendedName>
        <fullName evidence="2">Fungal-type protein kinase domain-containing protein</fullName>
    </recommendedName>
</protein>
<comment type="caution">
    <text evidence="3">The sequence shown here is derived from an EMBL/GenBank/DDBJ whole genome shotgun (WGS) entry which is preliminary data.</text>
</comment>
<accession>A0AAV5A924</accession>
<dbReference type="Proteomes" id="UP001050691">
    <property type="component" value="Unassembled WGS sequence"/>
</dbReference>
<dbReference type="Pfam" id="PF17667">
    <property type="entry name" value="Pkinase_fungal"/>
    <property type="match status" value="1"/>
</dbReference>